<dbReference type="EMBL" id="FWXB01000007">
    <property type="protein sequence ID" value="SMC12452.1"/>
    <property type="molecule type" value="Genomic_DNA"/>
</dbReference>
<gene>
    <name evidence="1" type="ORF">ROA7745_02278</name>
</gene>
<evidence type="ECO:0000313" key="2">
    <source>
        <dbReference type="Proteomes" id="UP000193224"/>
    </source>
</evidence>
<reference evidence="1 2" key="1">
    <citation type="submission" date="2017-03" db="EMBL/GenBank/DDBJ databases">
        <authorList>
            <person name="Afonso C.L."/>
            <person name="Miller P.J."/>
            <person name="Scott M.A."/>
            <person name="Spackman E."/>
            <person name="Goraichik I."/>
            <person name="Dimitrov K.M."/>
            <person name="Suarez D.L."/>
            <person name="Swayne D.E."/>
        </authorList>
    </citation>
    <scope>NUCLEOTIDE SEQUENCE [LARGE SCALE GENOMIC DNA]</scope>
    <source>
        <strain evidence="1 2">CECT 7745</strain>
    </source>
</reference>
<dbReference type="AlphaFoldDB" id="A0A1X7BS64"/>
<name>A0A1X7BS64_9RHOB</name>
<accession>A0A1X7BS64</accession>
<dbReference type="Proteomes" id="UP000193224">
    <property type="component" value="Unassembled WGS sequence"/>
</dbReference>
<organism evidence="1 2">
    <name type="scientific">Roseovarius aestuarii</name>
    <dbReference type="NCBI Taxonomy" id="475083"/>
    <lineage>
        <taxon>Bacteria</taxon>
        <taxon>Pseudomonadati</taxon>
        <taxon>Pseudomonadota</taxon>
        <taxon>Alphaproteobacteria</taxon>
        <taxon>Rhodobacterales</taxon>
        <taxon>Roseobacteraceae</taxon>
        <taxon>Roseovarius</taxon>
    </lineage>
</organism>
<keyword evidence="2" id="KW-1185">Reference proteome</keyword>
<evidence type="ECO:0000313" key="1">
    <source>
        <dbReference type="EMBL" id="SMC12452.1"/>
    </source>
</evidence>
<proteinExistence type="predicted"/>
<sequence>MVQRLHLVFGGEPTGLSCTLFEVKSDRHAVGIFRDGDTTATEEPG</sequence>
<protein>
    <submittedName>
        <fullName evidence="1">Uncharacterized protein</fullName>
    </submittedName>
</protein>